<sequence length="183" mass="19931">MRHLSCALFVCAMVATVTAADEPTPEPGFKLVFNGTNLDGWQTRAAKPASLEGKTGAFEGRFAVKDGALVIDYKVKDDKYIETVQPLTGDFTIRYGFKPGEGCNNDTLLLGTKFDILAGGKLKGVKDGEWNTMEIVVKGGSADFIVNRQKLATQKTKAEKGPLVLRAEFGHIAYRNIRVSETK</sequence>
<gene>
    <name evidence="3" type="ORF">FTUN_3638</name>
</gene>
<feature type="domain" description="3-keto-alpha-glucoside-1,2-lyase/3-keto-2-hydroxy-glucal hydratase" evidence="2">
    <location>
        <begin position="125"/>
        <end position="179"/>
    </location>
</feature>
<dbReference type="Pfam" id="PF06439">
    <property type="entry name" value="3keto-disac_hyd"/>
    <property type="match status" value="2"/>
</dbReference>
<evidence type="ECO:0000313" key="3">
    <source>
        <dbReference type="EMBL" id="QJW96084.1"/>
    </source>
</evidence>
<dbReference type="AlphaFoldDB" id="A0A6M5YRN0"/>
<keyword evidence="1" id="KW-0732">Signal</keyword>
<protein>
    <recommendedName>
        <fullName evidence="2">3-keto-alpha-glucoside-1,2-lyase/3-keto-2-hydroxy-glucal hydratase domain-containing protein</fullName>
    </recommendedName>
</protein>
<dbReference type="RefSeq" id="WP_261361934.1">
    <property type="nucleotide sequence ID" value="NZ_CP053452.2"/>
</dbReference>
<evidence type="ECO:0000259" key="2">
    <source>
        <dbReference type="Pfam" id="PF06439"/>
    </source>
</evidence>
<dbReference type="Proteomes" id="UP000503447">
    <property type="component" value="Chromosome"/>
</dbReference>
<name>A0A6M5YRN0_9BACT</name>
<feature type="domain" description="3-keto-alpha-glucoside-1,2-lyase/3-keto-2-hydroxy-glucal hydratase" evidence="2">
    <location>
        <begin position="28"/>
        <end position="105"/>
    </location>
</feature>
<organism evidence="3 4">
    <name type="scientific">Frigoriglobus tundricola</name>
    <dbReference type="NCBI Taxonomy" id="2774151"/>
    <lineage>
        <taxon>Bacteria</taxon>
        <taxon>Pseudomonadati</taxon>
        <taxon>Planctomycetota</taxon>
        <taxon>Planctomycetia</taxon>
        <taxon>Gemmatales</taxon>
        <taxon>Gemmataceae</taxon>
        <taxon>Frigoriglobus</taxon>
    </lineage>
</organism>
<evidence type="ECO:0000256" key="1">
    <source>
        <dbReference type="SAM" id="SignalP"/>
    </source>
</evidence>
<feature type="chain" id="PRO_5026790190" description="3-keto-alpha-glucoside-1,2-lyase/3-keto-2-hydroxy-glucal hydratase domain-containing protein" evidence="1">
    <location>
        <begin position="20"/>
        <end position="183"/>
    </location>
</feature>
<dbReference type="KEGG" id="ftj:FTUN_3638"/>
<feature type="signal peptide" evidence="1">
    <location>
        <begin position="1"/>
        <end position="19"/>
    </location>
</feature>
<evidence type="ECO:0000313" key="4">
    <source>
        <dbReference type="Proteomes" id="UP000503447"/>
    </source>
</evidence>
<keyword evidence="4" id="KW-1185">Reference proteome</keyword>
<accession>A0A6M5YRN0</accession>
<dbReference type="InterPro" id="IPR010496">
    <property type="entry name" value="AL/BT2_dom"/>
</dbReference>
<reference evidence="4" key="1">
    <citation type="submission" date="2020-05" db="EMBL/GenBank/DDBJ databases">
        <title>Frigoriglobus tundricola gen. nov., sp. nov., a psychrotolerant cellulolytic planctomycete of the family Gemmataceae with two divergent copies of 16S rRNA gene.</title>
        <authorList>
            <person name="Kulichevskaya I.S."/>
            <person name="Ivanova A.A."/>
            <person name="Naumoff D.G."/>
            <person name="Beletsky A.V."/>
            <person name="Rijpstra W.I.C."/>
            <person name="Sinninghe Damste J.S."/>
            <person name="Mardanov A.V."/>
            <person name="Ravin N.V."/>
            <person name="Dedysh S.N."/>
        </authorList>
    </citation>
    <scope>NUCLEOTIDE SEQUENCE [LARGE SCALE GENOMIC DNA]</scope>
    <source>
        <strain evidence="4">PL17</strain>
    </source>
</reference>
<proteinExistence type="predicted"/>
<dbReference type="EMBL" id="CP053452">
    <property type="protein sequence ID" value="QJW96084.1"/>
    <property type="molecule type" value="Genomic_DNA"/>
</dbReference>
<dbReference type="Gene3D" id="2.60.120.560">
    <property type="entry name" value="Exo-inulinase, domain 1"/>
    <property type="match status" value="2"/>
</dbReference>
<dbReference type="GO" id="GO:0016787">
    <property type="term" value="F:hydrolase activity"/>
    <property type="evidence" value="ECO:0007669"/>
    <property type="project" value="InterPro"/>
</dbReference>